<feature type="transmembrane region" description="Helical" evidence="1">
    <location>
        <begin position="524"/>
        <end position="546"/>
    </location>
</feature>
<proteinExistence type="predicted"/>
<dbReference type="AlphaFoldDB" id="A0A2M8EUM9"/>
<keyword evidence="1" id="KW-0812">Transmembrane</keyword>
<keyword evidence="1" id="KW-1133">Transmembrane helix</keyword>
<name>A0A2M8EUM9_9BACT</name>
<evidence type="ECO:0000313" key="2">
    <source>
        <dbReference type="EMBL" id="PJC28819.1"/>
    </source>
</evidence>
<feature type="transmembrane region" description="Helical" evidence="1">
    <location>
        <begin position="336"/>
        <end position="358"/>
    </location>
</feature>
<organism evidence="2 3">
    <name type="scientific">Candidatus Shapirobacteria bacterium CG_4_9_14_0_2_um_filter_40_11</name>
    <dbReference type="NCBI Taxonomy" id="1974876"/>
    <lineage>
        <taxon>Bacteria</taxon>
        <taxon>Candidatus Shapironibacteriota</taxon>
    </lineage>
</organism>
<reference evidence="3" key="1">
    <citation type="submission" date="2017-09" db="EMBL/GenBank/DDBJ databases">
        <title>Depth-based differentiation of microbial function through sediment-hosted aquifers and enrichment of novel symbionts in the deep terrestrial subsurface.</title>
        <authorList>
            <person name="Probst A.J."/>
            <person name="Ladd B."/>
            <person name="Jarett J.K."/>
            <person name="Geller-Mcgrath D.E."/>
            <person name="Sieber C.M.K."/>
            <person name="Emerson J.B."/>
            <person name="Anantharaman K."/>
            <person name="Thomas B.C."/>
            <person name="Malmstrom R."/>
            <person name="Stieglmeier M."/>
            <person name="Klingl A."/>
            <person name="Woyke T."/>
            <person name="Ryan C.M."/>
            <person name="Banfield J.F."/>
        </authorList>
    </citation>
    <scope>NUCLEOTIDE SEQUENCE [LARGE SCALE GENOMIC DNA]</scope>
</reference>
<keyword evidence="1" id="KW-0472">Membrane</keyword>
<gene>
    <name evidence="2" type="ORF">CO053_02595</name>
</gene>
<feature type="transmembrane region" description="Helical" evidence="1">
    <location>
        <begin position="465"/>
        <end position="485"/>
    </location>
</feature>
<feature type="transmembrane region" description="Helical" evidence="1">
    <location>
        <begin position="497"/>
        <end position="518"/>
    </location>
</feature>
<evidence type="ECO:0000256" key="1">
    <source>
        <dbReference type="SAM" id="Phobius"/>
    </source>
</evidence>
<feature type="transmembrane region" description="Helical" evidence="1">
    <location>
        <begin position="370"/>
        <end position="393"/>
    </location>
</feature>
<dbReference type="Proteomes" id="UP000230885">
    <property type="component" value="Unassembled WGS sequence"/>
</dbReference>
<feature type="transmembrane region" description="Helical" evidence="1">
    <location>
        <begin position="432"/>
        <end position="453"/>
    </location>
</feature>
<accession>A0A2M8EUM9</accession>
<sequence>MNPKIIFSEAAIDKKQTTPVSVPVLTLVKKYQESLRPPTVSEESKIHVDEIASKVAKFYEKIRKIVDWKEENLLRRNAIERILKRSLFGEFSKLNFIFKNNINSIAESLVLELIRGGHLPNDEISQGKIDEVQNVLNKYVYLIKNAFSNTTASVFKFKEKVNFYEWILAIASCEIEEVLSAQIKENALIESMTELMTERIKIIPPELITEEEKILQVYIAVHRTLFDLDDPIIAYRILKYKYHYWLNPSQKQIEEINANIFFIWDYSQKELHHPLAKDFFNLCERTDAIFTLIGDILDSYQKEPEKLPAVISDKQNLKVLVTKAYNNRIASLKKRLFKLAVFSSLSVFVANWFTFFVVEVPIAHLFYQGFNLLAASVDFLLPTTVMFLLVSLIKPPPASNLNKVIELTNQFVYTDQGKELFEIKLKKKKKPLTVFIISLIYLSVCLGTFYLIAKVFFLAKIPLSSVILDTIGIALNVFAALIVRNKARELTVEDKSTFWEFLLDIISLPIAEIGSWIASKWKEYNIVSVFFNVIIETPFVSFLDFIENWRQFLKERKADIH</sequence>
<dbReference type="EMBL" id="PFSE01000039">
    <property type="protein sequence ID" value="PJC28819.1"/>
    <property type="molecule type" value="Genomic_DNA"/>
</dbReference>
<comment type="caution">
    <text evidence="2">The sequence shown here is derived from an EMBL/GenBank/DDBJ whole genome shotgun (WGS) entry which is preliminary data.</text>
</comment>
<protein>
    <submittedName>
        <fullName evidence="2">Uncharacterized protein</fullName>
    </submittedName>
</protein>
<evidence type="ECO:0000313" key="3">
    <source>
        <dbReference type="Proteomes" id="UP000230885"/>
    </source>
</evidence>